<sequence length="137" mass="15440">MPDAPAHAFSHEFQVPENAIDALGHANNVEYVRWVQDVAGAHWLSICPAEMRDKIVWVVREHRIRYLRPAFAGETLRATTWVGETSGATSLRYTRLTRAADDVLLCEAETTWVLLDPKSGRPVRVTAEMVSWLNINA</sequence>
<name>A0ABQ1ZWL8_9BACT</name>
<protein>
    <submittedName>
        <fullName evidence="2">Thioesterase</fullName>
    </submittedName>
</protein>
<dbReference type="SUPFAM" id="SSF54637">
    <property type="entry name" value="Thioesterase/thiol ester dehydrase-isomerase"/>
    <property type="match status" value="1"/>
</dbReference>
<reference evidence="3" key="1">
    <citation type="journal article" date="2019" name="Int. J. Syst. Evol. Microbiol.">
        <title>The Global Catalogue of Microorganisms (GCM) 10K type strain sequencing project: providing services to taxonomists for standard genome sequencing and annotation.</title>
        <authorList>
            <consortium name="The Broad Institute Genomics Platform"/>
            <consortium name="The Broad Institute Genome Sequencing Center for Infectious Disease"/>
            <person name="Wu L."/>
            <person name="Ma J."/>
        </authorList>
    </citation>
    <scope>NUCLEOTIDE SEQUENCE [LARGE SCALE GENOMIC DNA]</scope>
    <source>
        <strain evidence="3">CGMCC 1.14966</strain>
    </source>
</reference>
<keyword evidence="1" id="KW-0378">Hydrolase</keyword>
<dbReference type="PANTHER" id="PTHR31793">
    <property type="entry name" value="4-HYDROXYBENZOYL-COA THIOESTERASE FAMILY MEMBER"/>
    <property type="match status" value="1"/>
</dbReference>
<proteinExistence type="predicted"/>
<dbReference type="CDD" id="cd00586">
    <property type="entry name" value="4HBT"/>
    <property type="match status" value="1"/>
</dbReference>
<comment type="caution">
    <text evidence="2">The sequence shown here is derived from an EMBL/GenBank/DDBJ whole genome shotgun (WGS) entry which is preliminary data.</text>
</comment>
<dbReference type="RefSeq" id="WP_188560173.1">
    <property type="nucleotide sequence ID" value="NZ_BMGY01000002.1"/>
</dbReference>
<dbReference type="PANTHER" id="PTHR31793:SF37">
    <property type="entry name" value="ACYL-COA THIOESTER HYDROLASE YBGC"/>
    <property type="match status" value="1"/>
</dbReference>
<dbReference type="InterPro" id="IPR050563">
    <property type="entry name" value="4-hydroxybenzoyl-CoA_TE"/>
</dbReference>
<dbReference type="Proteomes" id="UP000637774">
    <property type="component" value="Unassembled WGS sequence"/>
</dbReference>
<dbReference type="Gene3D" id="3.10.129.10">
    <property type="entry name" value="Hotdog Thioesterase"/>
    <property type="match status" value="1"/>
</dbReference>
<accession>A0ABQ1ZWL8</accession>
<evidence type="ECO:0000256" key="1">
    <source>
        <dbReference type="ARBA" id="ARBA00022801"/>
    </source>
</evidence>
<organism evidence="2 3">
    <name type="scientific">Hymenobacter frigidus</name>
    <dbReference type="NCBI Taxonomy" id="1524095"/>
    <lineage>
        <taxon>Bacteria</taxon>
        <taxon>Pseudomonadati</taxon>
        <taxon>Bacteroidota</taxon>
        <taxon>Cytophagia</taxon>
        <taxon>Cytophagales</taxon>
        <taxon>Hymenobacteraceae</taxon>
        <taxon>Hymenobacter</taxon>
    </lineage>
</organism>
<dbReference type="Pfam" id="PF13279">
    <property type="entry name" value="4HBT_2"/>
    <property type="match status" value="1"/>
</dbReference>
<evidence type="ECO:0000313" key="2">
    <source>
        <dbReference type="EMBL" id="GGH79041.1"/>
    </source>
</evidence>
<dbReference type="EMBL" id="BMGY01000002">
    <property type="protein sequence ID" value="GGH79041.1"/>
    <property type="molecule type" value="Genomic_DNA"/>
</dbReference>
<evidence type="ECO:0000313" key="3">
    <source>
        <dbReference type="Proteomes" id="UP000637774"/>
    </source>
</evidence>
<dbReference type="InterPro" id="IPR029069">
    <property type="entry name" value="HotDog_dom_sf"/>
</dbReference>
<gene>
    <name evidence="2" type="ORF">GCM10011495_02170</name>
</gene>
<keyword evidence="3" id="KW-1185">Reference proteome</keyword>